<dbReference type="InterPro" id="IPR006136">
    <property type="entry name" value="FlhB"/>
</dbReference>
<dbReference type="InterPro" id="IPR029025">
    <property type="entry name" value="T3SS_substrate_exporter_C"/>
</dbReference>
<dbReference type="GO" id="GO:0009306">
    <property type="term" value="P:protein secretion"/>
    <property type="evidence" value="ECO:0007669"/>
    <property type="project" value="InterPro"/>
</dbReference>
<feature type="region of interest" description="Disordered" evidence="14">
    <location>
        <begin position="1"/>
        <end position="29"/>
    </location>
</feature>
<accession>A0A2A4XGN8</accession>
<evidence type="ECO:0000256" key="13">
    <source>
        <dbReference type="RuleBase" id="RU364091"/>
    </source>
</evidence>
<evidence type="ECO:0000256" key="9">
    <source>
        <dbReference type="ARBA" id="ARBA00022989"/>
    </source>
</evidence>
<dbReference type="PANTHER" id="PTHR30531:SF12">
    <property type="entry name" value="FLAGELLAR BIOSYNTHETIC PROTEIN FLHB"/>
    <property type="match status" value="1"/>
</dbReference>
<dbReference type="GO" id="GO:0005886">
    <property type="term" value="C:plasma membrane"/>
    <property type="evidence" value="ECO:0007669"/>
    <property type="project" value="UniProtKB-SubCell"/>
</dbReference>
<evidence type="ECO:0000256" key="4">
    <source>
        <dbReference type="ARBA" id="ARBA00022448"/>
    </source>
</evidence>
<sequence>MAESSAQEKTEEATPKRKLDSRKKGQVPRSKELQTFTSLLAAGFAMLLFGKSIVDGLTTSLQESLSFEREFAFSESVLPMQMLSATQGFVGLLAPLFVILFIASMMSSMVLGGWIFSFSQVQPKFERLNPLKGLAKIFSIKSLIELPKSIGKFTLVAGVVVFVLNLALEDIFALSLQPIMSALSSAGMLMIWCFFGFSSVLIVVVAIDVPVQLWEYRKQLKMTKQEIKDESKETEGRPEVKSAIRERQQQFARQRMMAEVPTANVIITNPTHFAVALRYEQNGSFAPKVVAKGQDLVAARIREIGSENGVVVFSAPPLARALYASTDLNQEIPANLFIAVAQVLAYVFHLQNALASNGKRPVAPGELPIPSEYSSVVTRGGTEP</sequence>
<evidence type="ECO:0000256" key="12">
    <source>
        <dbReference type="ARBA" id="ARBA00025078"/>
    </source>
</evidence>
<dbReference type="PRINTS" id="PR00950">
    <property type="entry name" value="TYPE3IMSPROT"/>
</dbReference>
<comment type="function">
    <text evidence="12 13">Required for formation of the rod structure in the basal body of the flagellar apparatus. Together with FliI and FliH, may constitute the export apparatus of flagellin.</text>
</comment>
<proteinExistence type="inferred from homology"/>
<feature type="transmembrane region" description="Helical" evidence="13">
    <location>
        <begin position="150"/>
        <end position="168"/>
    </location>
</feature>
<keyword evidence="10 13" id="KW-0472">Membrane</keyword>
<feature type="compositionally biased region" description="Basic and acidic residues" evidence="14">
    <location>
        <begin position="1"/>
        <end position="18"/>
    </location>
</feature>
<comment type="subcellular location">
    <subcellularLocation>
        <location evidence="1">Cell membrane</location>
        <topology evidence="1">Multi-pass membrane protein</topology>
    </subcellularLocation>
</comment>
<evidence type="ECO:0000256" key="3">
    <source>
        <dbReference type="ARBA" id="ARBA00021622"/>
    </source>
</evidence>
<dbReference type="FunFam" id="3.40.1690.10:FF:000001">
    <property type="entry name" value="Flagellar biosynthetic protein FlhB"/>
    <property type="match status" value="1"/>
</dbReference>
<keyword evidence="15" id="KW-0282">Flagellum</keyword>
<evidence type="ECO:0000256" key="7">
    <source>
        <dbReference type="ARBA" id="ARBA00022795"/>
    </source>
</evidence>
<keyword evidence="11 13" id="KW-1006">Bacterial flagellum protein export</keyword>
<dbReference type="GO" id="GO:0044780">
    <property type="term" value="P:bacterial-type flagellum assembly"/>
    <property type="evidence" value="ECO:0007669"/>
    <property type="project" value="InterPro"/>
</dbReference>
<comment type="caution">
    <text evidence="15">The sequence shown here is derived from an EMBL/GenBank/DDBJ whole genome shotgun (WGS) entry which is preliminary data.</text>
</comment>
<dbReference type="InterPro" id="IPR006135">
    <property type="entry name" value="T3SS_substrate_exporter"/>
</dbReference>
<comment type="similarity">
    <text evidence="2 13">Belongs to the type III secretion exporter family.</text>
</comment>
<dbReference type="NCBIfam" id="TIGR00328">
    <property type="entry name" value="flhB"/>
    <property type="match status" value="1"/>
</dbReference>
<dbReference type="SUPFAM" id="SSF160544">
    <property type="entry name" value="EscU C-terminal domain-like"/>
    <property type="match status" value="1"/>
</dbReference>
<feature type="transmembrane region" description="Helical" evidence="13">
    <location>
        <begin position="89"/>
        <end position="116"/>
    </location>
</feature>
<dbReference type="Proteomes" id="UP000218767">
    <property type="component" value="Unassembled WGS sequence"/>
</dbReference>
<keyword evidence="4 13" id="KW-0813">Transport</keyword>
<protein>
    <recommendedName>
        <fullName evidence="3 13">Flagellar biosynthetic protein FlhB</fullName>
    </recommendedName>
</protein>
<evidence type="ECO:0000256" key="8">
    <source>
        <dbReference type="ARBA" id="ARBA00022927"/>
    </source>
</evidence>
<keyword evidence="15" id="KW-0966">Cell projection</keyword>
<keyword evidence="15" id="KW-0969">Cilium</keyword>
<evidence type="ECO:0000256" key="6">
    <source>
        <dbReference type="ARBA" id="ARBA00022692"/>
    </source>
</evidence>
<dbReference type="Gene3D" id="3.40.1690.10">
    <property type="entry name" value="secretion proteins EscU"/>
    <property type="match status" value="1"/>
</dbReference>
<gene>
    <name evidence="13 15" type="primary">flhB</name>
    <name evidence="15" type="ORF">COB20_01500</name>
</gene>
<keyword evidence="6 13" id="KW-0812">Transmembrane</keyword>
<dbReference type="EMBL" id="NVUL01000004">
    <property type="protein sequence ID" value="PCI81654.1"/>
    <property type="molecule type" value="Genomic_DNA"/>
</dbReference>
<keyword evidence="8 13" id="KW-0653">Protein transport</keyword>
<evidence type="ECO:0000256" key="1">
    <source>
        <dbReference type="ARBA" id="ARBA00004651"/>
    </source>
</evidence>
<keyword evidence="5 13" id="KW-1003">Cell membrane</keyword>
<keyword evidence="7 13" id="KW-1005">Bacterial flagellum biogenesis</keyword>
<evidence type="ECO:0000256" key="5">
    <source>
        <dbReference type="ARBA" id="ARBA00022475"/>
    </source>
</evidence>
<dbReference type="Pfam" id="PF01312">
    <property type="entry name" value="Bac_export_2"/>
    <property type="match status" value="1"/>
</dbReference>
<comment type="caution">
    <text evidence="13">Lacks conserved residue(s) required for the propagation of feature annotation.</text>
</comment>
<name>A0A2A4XGN8_9GAMM</name>
<dbReference type="PANTHER" id="PTHR30531">
    <property type="entry name" value="FLAGELLAR BIOSYNTHETIC PROTEIN FLHB"/>
    <property type="match status" value="1"/>
</dbReference>
<reference evidence="16" key="1">
    <citation type="submission" date="2017-08" db="EMBL/GenBank/DDBJ databases">
        <title>A dynamic microbial community with high functional redundancy inhabits the cold, oxic subseafloor aquifer.</title>
        <authorList>
            <person name="Tully B.J."/>
            <person name="Wheat C.G."/>
            <person name="Glazer B.T."/>
            <person name="Huber J.A."/>
        </authorList>
    </citation>
    <scope>NUCLEOTIDE SEQUENCE [LARGE SCALE GENOMIC DNA]</scope>
</reference>
<organism evidence="15 16">
    <name type="scientific">SAR86 cluster bacterium</name>
    <dbReference type="NCBI Taxonomy" id="2030880"/>
    <lineage>
        <taxon>Bacteria</taxon>
        <taxon>Pseudomonadati</taxon>
        <taxon>Pseudomonadota</taxon>
        <taxon>Gammaproteobacteria</taxon>
        <taxon>SAR86 cluster</taxon>
    </lineage>
</organism>
<evidence type="ECO:0000256" key="14">
    <source>
        <dbReference type="SAM" id="MobiDB-lite"/>
    </source>
</evidence>
<feature type="transmembrane region" description="Helical" evidence="13">
    <location>
        <begin position="188"/>
        <end position="214"/>
    </location>
</feature>
<dbReference type="AlphaFoldDB" id="A0A2A4XGN8"/>
<keyword evidence="9 13" id="KW-1133">Transmembrane helix</keyword>
<evidence type="ECO:0000256" key="10">
    <source>
        <dbReference type="ARBA" id="ARBA00023136"/>
    </source>
</evidence>
<evidence type="ECO:0000256" key="2">
    <source>
        <dbReference type="ARBA" id="ARBA00010690"/>
    </source>
</evidence>
<evidence type="ECO:0000313" key="15">
    <source>
        <dbReference type="EMBL" id="PCI81654.1"/>
    </source>
</evidence>
<evidence type="ECO:0000313" key="16">
    <source>
        <dbReference type="Proteomes" id="UP000218767"/>
    </source>
</evidence>
<evidence type="ECO:0000256" key="11">
    <source>
        <dbReference type="ARBA" id="ARBA00023225"/>
    </source>
</evidence>